<dbReference type="KEGG" id="ssin:G7078_01770"/>
<gene>
    <name evidence="8" type="ORF">G7078_01770</name>
</gene>
<dbReference type="GO" id="GO:0008610">
    <property type="term" value="P:lipid biosynthetic process"/>
    <property type="evidence" value="ECO:0007669"/>
    <property type="project" value="InterPro"/>
</dbReference>
<proteinExistence type="inferred from homology"/>
<dbReference type="Gene3D" id="3.40.50.150">
    <property type="entry name" value="Vaccinia Virus protein VP39"/>
    <property type="match status" value="1"/>
</dbReference>
<keyword evidence="3 8" id="KW-0808">Transferase</keyword>
<dbReference type="EMBL" id="CP049871">
    <property type="protein sequence ID" value="QIL01641.1"/>
    <property type="molecule type" value="Genomic_DNA"/>
</dbReference>
<accession>A0A6G7ZKY7</accession>
<dbReference type="InterPro" id="IPR057206">
    <property type="entry name" value="DUF7884"/>
</dbReference>
<feature type="region of interest" description="Disordered" evidence="6">
    <location>
        <begin position="398"/>
        <end position="425"/>
    </location>
</feature>
<dbReference type="PANTHER" id="PTHR43667:SF1">
    <property type="entry name" value="CYCLOPROPANE-FATTY-ACYL-PHOSPHOLIPID SYNTHASE"/>
    <property type="match status" value="1"/>
</dbReference>
<organism evidence="8 9">
    <name type="scientific">Sphingomonas sinipercae</name>
    <dbReference type="NCBI Taxonomy" id="2714944"/>
    <lineage>
        <taxon>Bacteria</taxon>
        <taxon>Pseudomonadati</taxon>
        <taxon>Pseudomonadota</taxon>
        <taxon>Alphaproteobacteria</taxon>
        <taxon>Sphingomonadales</taxon>
        <taxon>Sphingomonadaceae</taxon>
        <taxon>Sphingomonas</taxon>
    </lineage>
</organism>
<evidence type="ECO:0000256" key="5">
    <source>
        <dbReference type="ARBA" id="ARBA00023098"/>
    </source>
</evidence>
<dbReference type="GO" id="GO:0032259">
    <property type="term" value="P:methylation"/>
    <property type="evidence" value="ECO:0007669"/>
    <property type="project" value="UniProtKB-KW"/>
</dbReference>
<dbReference type="PIRSF" id="PIRSF003085">
    <property type="entry name" value="CMAS"/>
    <property type="match status" value="1"/>
</dbReference>
<dbReference type="Proteomes" id="UP000502502">
    <property type="component" value="Chromosome"/>
</dbReference>
<keyword evidence="2 8" id="KW-0489">Methyltransferase</keyword>
<dbReference type="GO" id="GO:0008168">
    <property type="term" value="F:methyltransferase activity"/>
    <property type="evidence" value="ECO:0007669"/>
    <property type="project" value="UniProtKB-KW"/>
</dbReference>
<name>A0A6G7ZKY7_9SPHN</name>
<comment type="similarity">
    <text evidence="1">Belongs to the CFA/CMAS family.</text>
</comment>
<feature type="compositionally biased region" description="Basic residues" evidence="6">
    <location>
        <begin position="407"/>
        <end position="425"/>
    </location>
</feature>
<protein>
    <submittedName>
        <fullName evidence="8">Class I SAM-dependent methyltransferase</fullName>
    </submittedName>
</protein>
<dbReference type="Pfam" id="PF25371">
    <property type="entry name" value="DUF7884"/>
    <property type="match status" value="1"/>
</dbReference>
<evidence type="ECO:0000256" key="4">
    <source>
        <dbReference type="ARBA" id="ARBA00022691"/>
    </source>
</evidence>
<dbReference type="Pfam" id="PF02353">
    <property type="entry name" value="CMAS"/>
    <property type="match status" value="1"/>
</dbReference>
<evidence type="ECO:0000313" key="8">
    <source>
        <dbReference type="EMBL" id="QIL01641.1"/>
    </source>
</evidence>
<keyword evidence="4" id="KW-0949">S-adenosyl-L-methionine</keyword>
<dbReference type="RefSeq" id="WP_166092376.1">
    <property type="nucleotide sequence ID" value="NZ_CP049871.1"/>
</dbReference>
<dbReference type="AlphaFoldDB" id="A0A6G7ZKY7"/>
<evidence type="ECO:0000259" key="7">
    <source>
        <dbReference type="Pfam" id="PF25371"/>
    </source>
</evidence>
<reference evidence="8 9" key="1">
    <citation type="submission" date="2020-03" db="EMBL/GenBank/DDBJ databases">
        <title>Sphingomonas sp. nov., isolated from fish.</title>
        <authorList>
            <person name="Hyun D.-W."/>
            <person name="Bae J.-W."/>
        </authorList>
    </citation>
    <scope>NUCLEOTIDE SEQUENCE [LARGE SCALE GENOMIC DNA]</scope>
    <source>
        <strain evidence="8 9">HDW15C</strain>
    </source>
</reference>
<evidence type="ECO:0000256" key="1">
    <source>
        <dbReference type="ARBA" id="ARBA00010815"/>
    </source>
</evidence>
<keyword evidence="5" id="KW-0443">Lipid metabolism</keyword>
<feature type="domain" description="DUF7884" evidence="7">
    <location>
        <begin position="22"/>
        <end position="81"/>
    </location>
</feature>
<evidence type="ECO:0000256" key="2">
    <source>
        <dbReference type="ARBA" id="ARBA00022603"/>
    </source>
</evidence>
<dbReference type="InterPro" id="IPR003333">
    <property type="entry name" value="CMAS"/>
</dbReference>
<keyword evidence="9" id="KW-1185">Reference proteome</keyword>
<sequence>MSLIGRFIDQILPVGSITIVEADGKRGTYGPGGGKHVTIRFHDKSVALEIFRNPRLRFGELYMDGRVTVEDGTILDLLKLVVGAKPWERGGGRKALGKGKVKWIKRLFRNNNPKRAKMNVAHHYDIGNALYRLFLDEDMQYSCAYFTDPENSLEQAQLDKKAHIAAKLHLQTGQRVLDIGCGWGGMAIFLHQVAGVDVLGVTLSEEQLKLARERADAAGVSDHVKFELIDYRQIDGKFDRIVSVGMFEHVGAKHYDEFYAKCRELLADDGVMLLHTIGKFGGAGGPDPFTDKWIFPGYHLPSLSQMCAASEKSKMIVSDVENLRLHYAYTLRNWLQRAEANRTKIEALYDARFFRMWEFYLAGGIVMFEDGAACVYQTQYIRDRRALPITRDYMAQAEQKYREASGKKKGPAPKRRASPGKPKAG</sequence>
<dbReference type="PANTHER" id="PTHR43667">
    <property type="entry name" value="CYCLOPROPANE-FATTY-ACYL-PHOSPHOLIPID SYNTHASE"/>
    <property type="match status" value="1"/>
</dbReference>
<dbReference type="CDD" id="cd02440">
    <property type="entry name" value="AdoMet_MTases"/>
    <property type="match status" value="1"/>
</dbReference>
<dbReference type="InterPro" id="IPR050723">
    <property type="entry name" value="CFA/CMAS"/>
</dbReference>
<evidence type="ECO:0000256" key="3">
    <source>
        <dbReference type="ARBA" id="ARBA00022679"/>
    </source>
</evidence>
<dbReference type="SUPFAM" id="SSF53335">
    <property type="entry name" value="S-adenosyl-L-methionine-dependent methyltransferases"/>
    <property type="match status" value="1"/>
</dbReference>
<evidence type="ECO:0000256" key="6">
    <source>
        <dbReference type="SAM" id="MobiDB-lite"/>
    </source>
</evidence>
<evidence type="ECO:0000313" key="9">
    <source>
        <dbReference type="Proteomes" id="UP000502502"/>
    </source>
</evidence>
<dbReference type="InterPro" id="IPR029063">
    <property type="entry name" value="SAM-dependent_MTases_sf"/>
</dbReference>